<keyword evidence="6" id="KW-1185">Reference proteome</keyword>
<evidence type="ECO:0000256" key="3">
    <source>
        <dbReference type="ARBA" id="ARBA00023125"/>
    </source>
</evidence>
<gene>
    <name evidence="5" type="ORF">HMPREF1991_03223</name>
</gene>
<dbReference type="EMBL" id="JNGW01000141">
    <property type="protein sequence ID" value="KDR50710.1"/>
    <property type="molecule type" value="Genomic_DNA"/>
</dbReference>
<feature type="domain" description="DNA methylase adenine-specific" evidence="4">
    <location>
        <begin position="271"/>
        <end position="450"/>
    </location>
</feature>
<reference evidence="5 6" key="1">
    <citation type="submission" date="2013-08" db="EMBL/GenBank/DDBJ databases">
        <authorList>
            <person name="Weinstock G."/>
            <person name="Sodergren E."/>
            <person name="Wylie T."/>
            <person name="Fulton L."/>
            <person name="Fulton R."/>
            <person name="Fronick C."/>
            <person name="O'Laughlin M."/>
            <person name="Godfrey J."/>
            <person name="Miner T."/>
            <person name="Herter B."/>
            <person name="Appelbaum E."/>
            <person name="Cordes M."/>
            <person name="Lek S."/>
            <person name="Wollam A."/>
            <person name="Pepin K.H."/>
            <person name="Palsikar V.B."/>
            <person name="Mitreva M."/>
            <person name="Wilson R.K."/>
        </authorList>
    </citation>
    <scope>NUCLEOTIDE SEQUENCE [LARGE SCALE GENOMIC DNA]</scope>
    <source>
        <strain evidence="5 6">ATCC 15930</strain>
    </source>
</reference>
<proteinExistence type="inferred from homology"/>
<dbReference type="PANTHER" id="PTHR42998:SF1">
    <property type="entry name" value="TYPE I RESTRICTION ENZYME HINDI METHYLASE SUBUNIT"/>
    <property type="match status" value="1"/>
</dbReference>
<comment type="similarity">
    <text evidence="1">Belongs to the N(4)/N(6)-methyltransferase family.</text>
</comment>
<dbReference type="eggNOG" id="COG0732">
    <property type="taxonomic scope" value="Bacteria"/>
</dbReference>
<keyword evidence="3" id="KW-0238">DNA-binding</keyword>
<dbReference type="PANTHER" id="PTHR42998">
    <property type="entry name" value="TYPE I RESTRICTION ENZYME HINDVIIP M PROTEIN-RELATED"/>
    <property type="match status" value="1"/>
</dbReference>
<dbReference type="AlphaFoldDB" id="A0A069QD58"/>
<evidence type="ECO:0000256" key="1">
    <source>
        <dbReference type="ARBA" id="ARBA00006594"/>
    </source>
</evidence>
<dbReference type="InterPro" id="IPR003356">
    <property type="entry name" value="DNA_methylase_A-5"/>
</dbReference>
<dbReference type="HOGENOM" id="CLU_008343_2_0_10"/>
<evidence type="ECO:0000256" key="2">
    <source>
        <dbReference type="ARBA" id="ARBA00022747"/>
    </source>
</evidence>
<protein>
    <recommendedName>
        <fullName evidence="4">DNA methylase adenine-specific domain-containing protein</fullName>
    </recommendedName>
</protein>
<dbReference type="GO" id="GO:0003677">
    <property type="term" value="F:DNA binding"/>
    <property type="evidence" value="ECO:0007669"/>
    <property type="project" value="UniProtKB-KW"/>
</dbReference>
<accession>A0A069QD58</accession>
<dbReference type="Proteomes" id="UP000027442">
    <property type="component" value="Unassembled WGS sequence"/>
</dbReference>
<dbReference type="Gene3D" id="3.40.50.150">
    <property type="entry name" value="Vaccinia Virus protein VP39"/>
    <property type="match status" value="1"/>
</dbReference>
<dbReference type="RefSeq" id="WP_018967582.1">
    <property type="nucleotide sequence ID" value="NZ_KB899215.1"/>
</dbReference>
<name>A0A069QD58_HOYLO</name>
<dbReference type="GO" id="GO:0008170">
    <property type="term" value="F:N-methyltransferase activity"/>
    <property type="evidence" value="ECO:0007669"/>
    <property type="project" value="InterPro"/>
</dbReference>
<dbReference type="eggNOG" id="COG0286">
    <property type="taxonomic scope" value="Bacteria"/>
</dbReference>
<dbReference type="GO" id="GO:0009307">
    <property type="term" value="P:DNA restriction-modification system"/>
    <property type="evidence" value="ECO:0007669"/>
    <property type="project" value="UniProtKB-KW"/>
</dbReference>
<dbReference type="PROSITE" id="PS00092">
    <property type="entry name" value="N6_MTASE"/>
    <property type="match status" value="1"/>
</dbReference>
<evidence type="ECO:0000313" key="6">
    <source>
        <dbReference type="Proteomes" id="UP000027442"/>
    </source>
</evidence>
<dbReference type="PRINTS" id="PR00507">
    <property type="entry name" value="N12N6MTFRASE"/>
</dbReference>
<dbReference type="SUPFAM" id="SSF116734">
    <property type="entry name" value="DNA methylase specificity domain"/>
    <property type="match status" value="1"/>
</dbReference>
<dbReference type="InterPro" id="IPR002052">
    <property type="entry name" value="DNA_methylase_N6_adenine_CS"/>
</dbReference>
<sequence length="847" mass="97511">MDNQRKTGKSILTISKSQLVENFYQRLLDSYGYSKNQVTKNVSIFSHSVADIAIWRSEEEKIQGRTPNIYVLVACRTEHIRIEAEDYFGQFKQAALNNMTFYVAHNLKETKVFYIDKNARPFKIEHISDFPHSEDIITDNSLELFVNKMRAYSKDVFLKSLSRCHNIIRNIDKFSPEAAFDEISKVLFLKILYERDAKDELIYSKEKFLKDEKVFLTEHPKEDYIQHLFAKVKHNYSADGLFDEEDRIRIRRESFLLILEELGTVELYDTSDDIKGIVFELFLGKTFRGELGQFFTPRTIVDYMVDILDIKEGMRVCDPCCGSGGFLIKAFEHVQAAIDKDIHNKVNQVVENKIMSESQKQKQIAQLLSECDRNQKGSRYYRLCHDYFYGVDANARMARTAKMNMVMHGDGHVGVYLHDGLLNVGGVFENRFDAILINPPFGAHIEKTMRVTNSDVPTEKEKLLFESMFGREYTEKVYEQMKVYASTIYKDGTRGKKLKELYQITNTSTEILFIERCINLLKPSAVAGIVLPEGVFDNRALDKVRNFIEKKARILNITSIPADVFLSSGANIKPSLLFIRKYREDELPDTDYLLSVTRVKDAGISSTGLPSDNKELPVAATEIRSWIEGQPGENMQYTKIVHRSELSNWSIRHLFETEKVKFNPLYKTVKLGEIMVLSSNIIEVKPDKNYTRLTVRLFNKGIMIRDVEQGANIGTKRQTQVHAGEFVISKIDGKSAAFGLVDKELDGAIVTPDFMVYDIDTQRVMPEYLEMVLRNEQILNQFRSSSSGTTGRRRLSQKVFEATKIALPSLNEQHKLMADIVNIREKQQKLESQLKSSEVLFNQFIFN</sequence>
<dbReference type="InterPro" id="IPR029063">
    <property type="entry name" value="SAM-dependent_MTases_sf"/>
</dbReference>
<comment type="caution">
    <text evidence="5">The sequence shown here is derived from an EMBL/GenBank/DDBJ whole genome shotgun (WGS) entry which is preliminary data.</text>
</comment>
<dbReference type="InterPro" id="IPR044946">
    <property type="entry name" value="Restrct_endonuc_typeI_TRD_sf"/>
</dbReference>
<evidence type="ECO:0000259" key="4">
    <source>
        <dbReference type="Pfam" id="PF02384"/>
    </source>
</evidence>
<dbReference type="SUPFAM" id="SSF53335">
    <property type="entry name" value="S-adenosyl-L-methionine-dependent methyltransferases"/>
    <property type="match status" value="1"/>
</dbReference>
<keyword evidence="2" id="KW-0680">Restriction system</keyword>
<feature type="domain" description="DNA methylase adenine-specific" evidence="4">
    <location>
        <begin position="496"/>
        <end position="585"/>
    </location>
</feature>
<dbReference type="Pfam" id="PF02384">
    <property type="entry name" value="N6_Mtase"/>
    <property type="match status" value="2"/>
</dbReference>
<dbReference type="Gene3D" id="3.90.220.20">
    <property type="entry name" value="DNA methylase specificity domains"/>
    <property type="match status" value="1"/>
</dbReference>
<organism evidence="5 6">
    <name type="scientific">Hoylesella loescheii DSM 19665 = JCM 12249 = ATCC 15930</name>
    <dbReference type="NCBI Taxonomy" id="1122985"/>
    <lineage>
        <taxon>Bacteria</taxon>
        <taxon>Pseudomonadati</taxon>
        <taxon>Bacteroidota</taxon>
        <taxon>Bacteroidia</taxon>
        <taxon>Bacteroidales</taxon>
        <taxon>Prevotellaceae</taxon>
        <taxon>Hoylesella</taxon>
    </lineage>
</organism>
<evidence type="ECO:0000313" key="5">
    <source>
        <dbReference type="EMBL" id="KDR50710.1"/>
    </source>
</evidence>
<dbReference type="InterPro" id="IPR052916">
    <property type="entry name" value="Type-I_RE_MTase_Subunit"/>
</dbReference>
<dbReference type="PATRIC" id="fig|1122985.7.peg.3339"/>
<dbReference type="GO" id="GO:0032259">
    <property type="term" value="P:methylation"/>
    <property type="evidence" value="ECO:0007669"/>
    <property type="project" value="InterPro"/>
</dbReference>